<evidence type="ECO:0000313" key="1">
    <source>
        <dbReference type="EMBL" id="KAF9647704.1"/>
    </source>
</evidence>
<dbReference type="EMBL" id="MU118027">
    <property type="protein sequence ID" value="KAF9647704.1"/>
    <property type="molecule type" value="Genomic_DNA"/>
</dbReference>
<dbReference type="Proteomes" id="UP000886501">
    <property type="component" value="Unassembled WGS sequence"/>
</dbReference>
<evidence type="ECO:0000313" key="2">
    <source>
        <dbReference type="Proteomes" id="UP000886501"/>
    </source>
</evidence>
<protein>
    <submittedName>
        <fullName evidence="1">Uncharacterized protein</fullName>
    </submittedName>
</protein>
<name>A0ACB6ZDP4_THEGA</name>
<accession>A0ACB6ZDP4</accession>
<gene>
    <name evidence="1" type="ORF">BDM02DRAFT_3097683</name>
</gene>
<comment type="caution">
    <text evidence="1">The sequence shown here is derived from an EMBL/GenBank/DDBJ whole genome shotgun (WGS) entry which is preliminary data.</text>
</comment>
<organism evidence="1 2">
    <name type="scientific">Thelephora ganbajun</name>
    <name type="common">Ganba fungus</name>
    <dbReference type="NCBI Taxonomy" id="370292"/>
    <lineage>
        <taxon>Eukaryota</taxon>
        <taxon>Fungi</taxon>
        <taxon>Dikarya</taxon>
        <taxon>Basidiomycota</taxon>
        <taxon>Agaricomycotina</taxon>
        <taxon>Agaricomycetes</taxon>
        <taxon>Thelephorales</taxon>
        <taxon>Thelephoraceae</taxon>
        <taxon>Thelephora</taxon>
    </lineage>
</organism>
<keyword evidence="2" id="KW-1185">Reference proteome</keyword>
<reference evidence="1" key="2">
    <citation type="journal article" date="2020" name="Nat. Commun.">
        <title>Large-scale genome sequencing of mycorrhizal fungi provides insights into the early evolution of symbiotic traits.</title>
        <authorList>
            <person name="Miyauchi S."/>
            <person name="Kiss E."/>
            <person name="Kuo A."/>
            <person name="Drula E."/>
            <person name="Kohler A."/>
            <person name="Sanchez-Garcia M."/>
            <person name="Morin E."/>
            <person name="Andreopoulos B."/>
            <person name="Barry K.W."/>
            <person name="Bonito G."/>
            <person name="Buee M."/>
            <person name="Carver A."/>
            <person name="Chen C."/>
            <person name="Cichocki N."/>
            <person name="Clum A."/>
            <person name="Culley D."/>
            <person name="Crous P.W."/>
            <person name="Fauchery L."/>
            <person name="Girlanda M."/>
            <person name="Hayes R.D."/>
            <person name="Keri Z."/>
            <person name="LaButti K."/>
            <person name="Lipzen A."/>
            <person name="Lombard V."/>
            <person name="Magnuson J."/>
            <person name="Maillard F."/>
            <person name="Murat C."/>
            <person name="Nolan M."/>
            <person name="Ohm R.A."/>
            <person name="Pangilinan J."/>
            <person name="Pereira M.F."/>
            <person name="Perotto S."/>
            <person name="Peter M."/>
            <person name="Pfister S."/>
            <person name="Riley R."/>
            <person name="Sitrit Y."/>
            <person name="Stielow J.B."/>
            <person name="Szollosi G."/>
            <person name="Zifcakova L."/>
            <person name="Stursova M."/>
            <person name="Spatafora J.W."/>
            <person name="Tedersoo L."/>
            <person name="Vaario L.M."/>
            <person name="Yamada A."/>
            <person name="Yan M."/>
            <person name="Wang P."/>
            <person name="Xu J."/>
            <person name="Bruns T."/>
            <person name="Baldrian P."/>
            <person name="Vilgalys R."/>
            <person name="Dunand C."/>
            <person name="Henrissat B."/>
            <person name="Grigoriev I.V."/>
            <person name="Hibbett D."/>
            <person name="Nagy L.G."/>
            <person name="Martin F.M."/>
        </authorList>
    </citation>
    <scope>NUCLEOTIDE SEQUENCE</scope>
    <source>
        <strain evidence="1">P2</strain>
    </source>
</reference>
<feature type="non-terminal residue" evidence="1">
    <location>
        <position position="1"/>
    </location>
</feature>
<proteinExistence type="predicted"/>
<sequence>KTVQERIQPTLNSAIEERKKYKRRGRREGILINGAIALQVIAGAVTTGVAAGSKNVGTSVAVLGGFSTALASYLAKARGSGEPELSNLRSRELNTFIREVEAFIMDKGFSSIR</sequence>
<reference evidence="1" key="1">
    <citation type="submission" date="2019-10" db="EMBL/GenBank/DDBJ databases">
        <authorList>
            <consortium name="DOE Joint Genome Institute"/>
            <person name="Kuo A."/>
            <person name="Miyauchi S."/>
            <person name="Kiss E."/>
            <person name="Drula E."/>
            <person name="Kohler A."/>
            <person name="Sanchez-Garcia M."/>
            <person name="Andreopoulos B."/>
            <person name="Barry K.W."/>
            <person name="Bonito G."/>
            <person name="Buee M."/>
            <person name="Carver A."/>
            <person name="Chen C."/>
            <person name="Cichocki N."/>
            <person name="Clum A."/>
            <person name="Culley D."/>
            <person name="Crous P.W."/>
            <person name="Fauchery L."/>
            <person name="Girlanda M."/>
            <person name="Hayes R."/>
            <person name="Keri Z."/>
            <person name="Labutti K."/>
            <person name="Lipzen A."/>
            <person name="Lombard V."/>
            <person name="Magnuson J."/>
            <person name="Maillard F."/>
            <person name="Morin E."/>
            <person name="Murat C."/>
            <person name="Nolan M."/>
            <person name="Ohm R."/>
            <person name="Pangilinan J."/>
            <person name="Pereira M."/>
            <person name="Perotto S."/>
            <person name="Peter M."/>
            <person name="Riley R."/>
            <person name="Sitrit Y."/>
            <person name="Stielow B."/>
            <person name="Szollosi G."/>
            <person name="Zifcakova L."/>
            <person name="Stursova M."/>
            <person name="Spatafora J.W."/>
            <person name="Tedersoo L."/>
            <person name="Vaario L.-M."/>
            <person name="Yamada A."/>
            <person name="Yan M."/>
            <person name="Wang P."/>
            <person name="Xu J."/>
            <person name="Bruns T."/>
            <person name="Baldrian P."/>
            <person name="Vilgalys R."/>
            <person name="Henrissat B."/>
            <person name="Grigoriev I.V."/>
            <person name="Hibbett D."/>
            <person name="Nagy L.G."/>
            <person name="Martin F.M."/>
        </authorList>
    </citation>
    <scope>NUCLEOTIDE SEQUENCE</scope>
    <source>
        <strain evidence="1">P2</strain>
    </source>
</reference>